<reference evidence="1 2" key="1">
    <citation type="submission" date="2020-04" db="EMBL/GenBank/DDBJ databases">
        <title>Chromosome-level genome assembly of a cyprinid fish Onychostoma macrolepis by integration of Nanopore Sequencing, Bionano and Hi-C technology.</title>
        <authorList>
            <person name="Wang D."/>
        </authorList>
    </citation>
    <scope>NUCLEOTIDE SEQUENCE [LARGE SCALE GENOMIC DNA]</scope>
    <source>
        <strain evidence="1">SWU-2019</strain>
        <tissue evidence="1">Muscle</tissue>
    </source>
</reference>
<proteinExistence type="predicted"/>
<gene>
    <name evidence="1" type="ORF">G5714_024700</name>
</gene>
<comment type="caution">
    <text evidence="1">The sequence shown here is derived from an EMBL/GenBank/DDBJ whole genome shotgun (WGS) entry which is preliminary data.</text>
</comment>
<protein>
    <submittedName>
        <fullName evidence="1">Uncharacterized protein</fullName>
    </submittedName>
</protein>
<dbReference type="Proteomes" id="UP000579812">
    <property type="component" value="Unassembled WGS sequence"/>
</dbReference>
<keyword evidence="2" id="KW-1185">Reference proteome</keyword>
<evidence type="ECO:0000313" key="1">
    <source>
        <dbReference type="EMBL" id="KAF4094579.1"/>
    </source>
</evidence>
<accession>A0A7J6BHI0</accession>
<organism evidence="1 2">
    <name type="scientific">Onychostoma macrolepis</name>
    <dbReference type="NCBI Taxonomy" id="369639"/>
    <lineage>
        <taxon>Eukaryota</taxon>
        <taxon>Metazoa</taxon>
        <taxon>Chordata</taxon>
        <taxon>Craniata</taxon>
        <taxon>Vertebrata</taxon>
        <taxon>Euteleostomi</taxon>
        <taxon>Actinopterygii</taxon>
        <taxon>Neopterygii</taxon>
        <taxon>Teleostei</taxon>
        <taxon>Ostariophysi</taxon>
        <taxon>Cypriniformes</taxon>
        <taxon>Cyprinidae</taxon>
        <taxon>Acrossocheilinae</taxon>
        <taxon>Onychostoma</taxon>
    </lineage>
</organism>
<dbReference type="EMBL" id="JAAMOB010000087">
    <property type="protein sequence ID" value="KAF4094579.1"/>
    <property type="molecule type" value="Genomic_DNA"/>
</dbReference>
<dbReference type="AlphaFoldDB" id="A0A7J6BHI0"/>
<sequence>MPYFPSQAGRCYRPRRFSLCDLPRRRGGATVPGVSVSVTYLAGGEVLPPRPFRRGGATVPGVSVSVTYLAGGEVLPSPAFQVSVTDAAWMGVAVSAFLPLRHSVIASRPFG</sequence>
<name>A0A7J6BHI0_9TELE</name>
<evidence type="ECO:0000313" key="2">
    <source>
        <dbReference type="Proteomes" id="UP000579812"/>
    </source>
</evidence>